<keyword evidence="1" id="KW-0812">Transmembrane</keyword>
<keyword evidence="4" id="KW-1185">Reference proteome</keyword>
<dbReference type="EMBL" id="LT629690">
    <property type="protein sequence ID" value="SDE75042.1"/>
    <property type="molecule type" value="Genomic_DNA"/>
</dbReference>
<evidence type="ECO:0000313" key="4">
    <source>
        <dbReference type="Proteomes" id="UP000182427"/>
    </source>
</evidence>
<keyword evidence="1" id="KW-0472">Membrane</keyword>
<dbReference type="InterPro" id="IPR003399">
    <property type="entry name" value="Mce/MlaD"/>
</dbReference>
<keyword evidence="1" id="KW-1133">Transmembrane helix</keyword>
<evidence type="ECO:0000256" key="1">
    <source>
        <dbReference type="SAM" id="Phobius"/>
    </source>
</evidence>
<sequence length="361" mass="38666">MPSQSEVKWSQLKVGIVVMVSLSLLIALLFLMTSSQGLGLFSHKLTLYTYFENAAGVKEGAAVNLQGVTIGTVKSVNVVEDPKRKLTPIQVVMRIDGKFQRDVHTDTRASLSTVGVLGDTVIDLNSQTANGPMVQDHTELKTLETPNLQDVVKAGQGTIESLNVILAKMDRIVDQIASGKGSVGGLIYDDTLYKRANATIEELHTLEVNLNQGKGSVGKLLHDDDVYNNLNQTTAKLNKIVDDLAAGKGSAGKLLHDDALYNNLNSTLAHANSLLAEADQGKGALGLIAKDPAFAGKLNATVSNLNDILSGINKGEGSAGLLVKDPALYHNLDKLAVDSQMLVNTIRSDPKKYLTIHFKVF</sequence>
<dbReference type="Pfam" id="PF02470">
    <property type="entry name" value="MlaD"/>
    <property type="match status" value="1"/>
</dbReference>
<proteinExistence type="predicted"/>
<dbReference type="Proteomes" id="UP000182427">
    <property type="component" value="Chromosome I"/>
</dbReference>
<name>A0A1G7FGQ9_9BACT</name>
<evidence type="ECO:0000313" key="3">
    <source>
        <dbReference type="EMBL" id="SDE75042.1"/>
    </source>
</evidence>
<dbReference type="AlphaFoldDB" id="A0A1G7FGQ9"/>
<evidence type="ECO:0000259" key="2">
    <source>
        <dbReference type="Pfam" id="PF02470"/>
    </source>
</evidence>
<gene>
    <name evidence="3" type="ORF">SAMN05444167_0330</name>
</gene>
<dbReference type="RefSeq" id="WP_083343611.1">
    <property type="nucleotide sequence ID" value="NZ_LT629690.1"/>
</dbReference>
<dbReference type="InterPro" id="IPR052336">
    <property type="entry name" value="MlaD_Phospholipid_Transporter"/>
</dbReference>
<feature type="transmembrane region" description="Helical" evidence="1">
    <location>
        <begin position="12"/>
        <end position="32"/>
    </location>
</feature>
<reference evidence="3 4" key="1">
    <citation type="submission" date="2016-10" db="EMBL/GenBank/DDBJ databases">
        <authorList>
            <person name="de Groot N.N."/>
        </authorList>
    </citation>
    <scope>NUCLEOTIDE SEQUENCE [LARGE SCALE GENOMIC DNA]</scope>
    <source>
        <strain evidence="3 4">GAS232</strain>
    </source>
</reference>
<feature type="domain" description="Mce/MlaD" evidence="2">
    <location>
        <begin position="45"/>
        <end position="125"/>
    </location>
</feature>
<accession>A0A1G7FGQ9</accession>
<dbReference type="PANTHER" id="PTHR33371:SF4">
    <property type="entry name" value="INTERMEMBRANE PHOSPHOLIPID TRANSPORT SYSTEM BINDING PROTEIN MLAD"/>
    <property type="match status" value="1"/>
</dbReference>
<organism evidence="3 4">
    <name type="scientific">Terriglobus roseus</name>
    <dbReference type="NCBI Taxonomy" id="392734"/>
    <lineage>
        <taxon>Bacteria</taxon>
        <taxon>Pseudomonadati</taxon>
        <taxon>Acidobacteriota</taxon>
        <taxon>Terriglobia</taxon>
        <taxon>Terriglobales</taxon>
        <taxon>Acidobacteriaceae</taxon>
        <taxon>Terriglobus</taxon>
    </lineage>
</organism>
<protein>
    <submittedName>
        <fullName evidence="3">Phospholipid/cholesterol/gamma-HCH transport system substrate-binding protein</fullName>
    </submittedName>
</protein>
<dbReference type="PANTHER" id="PTHR33371">
    <property type="entry name" value="INTERMEMBRANE PHOSPHOLIPID TRANSPORT SYSTEM BINDING PROTEIN MLAD-RELATED"/>
    <property type="match status" value="1"/>
</dbReference>
<dbReference type="OrthoDB" id="9798731at2"/>